<gene>
    <name evidence="1" type="ORF">JBS370_LOCUS42064</name>
</gene>
<evidence type="ECO:0000313" key="1">
    <source>
        <dbReference type="EMBL" id="CAF4355511.1"/>
    </source>
</evidence>
<protein>
    <submittedName>
        <fullName evidence="1">Uncharacterized protein</fullName>
    </submittedName>
</protein>
<sequence length="92" mass="10223">GIITIRENQVLVGQSNLPDIPKNYTQTISVGQDNDIHYLVKGNLTSKTDANATIQLETYEFDVQVMNLKDKNVEVELVIQGGVQMILDNTTC</sequence>
<dbReference type="AlphaFoldDB" id="A0A820LFD2"/>
<name>A0A820LFD2_9BILA</name>
<dbReference type="Proteomes" id="UP000663836">
    <property type="component" value="Unassembled WGS sequence"/>
</dbReference>
<feature type="non-terminal residue" evidence="1">
    <location>
        <position position="1"/>
    </location>
</feature>
<accession>A0A820LFD2</accession>
<reference evidence="1" key="1">
    <citation type="submission" date="2021-02" db="EMBL/GenBank/DDBJ databases">
        <authorList>
            <person name="Nowell W R."/>
        </authorList>
    </citation>
    <scope>NUCLEOTIDE SEQUENCE</scope>
</reference>
<feature type="non-terminal residue" evidence="1">
    <location>
        <position position="92"/>
    </location>
</feature>
<organism evidence="1 2">
    <name type="scientific">Rotaria sordida</name>
    <dbReference type="NCBI Taxonomy" id="392033"/>
    <lineage>
        <taxon>Eukaryota</taxon>
        <taxon>Metazoa</taxon>
        <taxon>Spiralia</taxon>
        <taxon>Gnathifera</taxon>
        <taxon>Rotifera</taxon>
        <taxon>Eurotatoria</taxon>
        <taxon>Bdelloidea</taxon>
        <taxon>Philodinida</taxon>
        <taxon>Philodinidae</taxon>
        <taxon>Rotaria</taxon>
    </lineage>
</organism>
<comment type="caution">
    <text evidence="1">The sequence shown here is derived from an EMBL/GenBank/DDBJ whole genome shotgun (WGS) entry which is preliminary data.</text>
</comment>
<dbReference type="EMBL" id="CAJOBD010052382">
    <property type="protein sequence ID" value="CAF4355511.1"/>
    <property type="molecule type" value="Genomic_DNA"/>
</dbReference>
<evidence type="ECO:0000313" key="2">
    <source>
        <dbReference type="Proteomes" id="UP000663836"/>
    </source>
</evidence>
<proteinExistence type="predicted"/>